<sequence length="88" mass="9844">MEIYEMVKSGAMAIPECAKTLGFDLLSYSHEKLEMKAKFYAGELFLNSAGTIQGGWHSKLAARKIPQQSTMTIYTGVGFFNFWLVGQQ</sequence>
<dbReference type="EMBL" id="JALBWM010000022">
    <property type="protein sequence ID" value="MCO1334200.1"/>
    <property type="molecule type" value="Genomic_DNA"/>
</dbReference>
<reference evidence="1" key="1">
    <citation type="journal article" date="2022" name="Arch. Microbiol.">
        <title>Microbulbifer okhotskensis sp. nov., isolated from a deep bottom sediment of the Okhotsk Sea.</title>
        <authorList>
            <person name="Romanenko L."/>
            <person name="Kurilenko V."/>
            <person name="Otstavnykh N."/>
            <person name="Velansky P."/>
            <person name="Isaeva M."/>
            <person name="Mikhailov V."/>
        </authorList>
    </citation>
    <scope>NUCLEOTIDE SEQUENCE</scope>
    <source>
        <strain evidence="1">OS29</strain>
    </source>
</reference>
<organism evidence="1 2">
    <name type="scientific">Microbulbifer okhotskensis</name>
    <dbReference type="NCBI Taxonomy" id="2926617"/>
    <lineage>
        <taxon>Bacteria</taxon>
        <taxon>Pseudomonadati</taxon>
        <taxon>Pseudomonadota</taxon>
        <taxon>Gammaproteobacteria</taxon>
        <taxon>Cellvibrionales</taxon>
        <taxon>Microbulbiferaceae</taxon>
        <taxon>Microbulbifer</taxon>
    </lineage>
</organism>
<protein>
    <submittedName>
        <fullName evidence="1">Uncharacterized protein</fullName>
    </submittedName>
</protein>
<name>A0A9X2J628_9GAMM</name>
<proteinExistence type="predicted"/>
<dbReference type="RefSeq" id="WP_252465716.1">
    <property type="nucleotide sequence ID" value="NZ_JALBWM010000022.1"/>
</dbReference>
<evidence type="ECO:0000313" key="1">
    <source>
        <dbReference type="EMBL" id="MCO1334200.1"/>
    </source>
</evidence>
<accession>A0A9X2J628</accession>
<comment type="caution">
    <text evidence="1">The sequence shown here is derived from an EMBL/GenBank/DDBJ whole genome shotgun (WGS) entry which is preliminary data.</text>
</comment>
<dbReference type="AlphaFoldDB" id="A0A9X2J628"/>
<evidence type="ECO:0000313" key="2">
    <source>
        <dbReference type="Proteomes" id="UP001139028"/>
    </source>
</evidence>
<keyword evidence="2" id="KW-1185">Reference proteome</keyword>
<gene>
    <name evidence="1" type="ORF">MO867_07565</name>
</gene>
<dbReference type="Proteomes" id="UP001139028">
    <property type="component" value="Unassembled WGS sequence"/>
</dbReference>